<dbReference type="eggNOG" id="COG0438">
    <property type="taxonomic scope" value="Bacteria"/>
</dbReference>
<dbReference type="Pfam" id="PF13579">
    <property type="entry name" value="Glyco_trans_4_4"/>
    <property type="match status" value="1"/>
</dbReference>
<dbReference type="Gene3D" id="3.40.50.2000">
    <property type="entry name" value="Glycogen Phosphorylase B"/>
    <property type="match status" value="2"/>
</dbReference>
<evidence type="ECO:0000259" key="2">
    <source>
        <dbReference type="Pfam" id="PF13579"/>
    </source>
</evidence>
<dbReference type="Proteomes" id="UP000002586">
    <property type="component" value="Chromosome"/>
</dbReference>
<evidence type="ECO:0000259" key="1">
    <source>
        <dbReference type="Pfam" id="PF00534"/>
    </source>
</evidence>
<dbReference type="GO" id="GO:0016758">
    <property type="term" value="F:hexosyltransferase activity"/>
    <property type="evidence" value="ECO:0007669"/>
    <property type="project" value="TreeGrafter"/>
</dbReference>
<dbReference type="PANTHER" id="PTHR45947">
    <property type="entry name" value="SULFOQUINOVOSYL TRANSFERASE SQD2"/>
    <property type="match status" value="1"/>
</dbReference>
<dbReference type="AlphaFoldDB" id="A0LAA9"/>
<dbReference type="STRING" id="156889.Mmc1_2402"/>
<dbReference type="RefSeq" id="WP_011714022.1">
    <property type="nucleotide sequence ID" value="NC_008576.1"/>
</dbReference>
<dbReference type="HOGENOM" id="CLU_009583_11_0_5"/>
<dbReference type="KEGG" id="mgm:Mmc1_2402"/>
<feature type="domain" description="Glycosyltransferase subfamily 4-like N-terminal" evidence="2">
    <location>
        <begin position="23"/>
        <end position="196"/>
    </location>
</feature>
<evidence type="ECO:0000313" key="3">
    <source>
        <dbReference type="EMBL" id="ABK44902.1"/>
    </source>
</evidence>
<dbReference type="InterPro" id="IPR050194">
    <property type="entry name" value="Glycosyltransferase_grp1"/>
</dbReference>
<sequence length="401" mass="45426">MRQIIFVNRYFAPDHSATSQLLSDLSQHLAGQGRRVCVITSRQRYEGGQSLAARDSYHGVQVFRVAGFQFGRSHLLGRGLDYLSFYLFAAWRLLWLARRDDWVVVKTDPPLLSVVVALLALVKRVRVVNWVQDLFPEVAVALLPQLPWRGLQPLLRGLRNLSLRRATANVVICAGMKARLQREGVDEKRLHVIYNWSVSPQPERDMAQPNPYRHRWQLDHRFVLSYSGNMGRAHRFESIIWAIEQSAANQAIQWLFIGGGPQRAQVAEAVQEQLGRTVQFHPYQPQERLHLTLAVADLHLVSLAPEMEGLIFPSKLCGILQAGRGVLLVADPEGEMGALVREQQCGLVFAPEDKAGLLAAIERLSRAPELCQQMGARAYQLSETHFSRQAMLRQWQQLLTP</sequence>
<name>A0LAA9_MAGMM</name>
<dbReference type="EMBL" id="CP000471">
    <property type="protein sequence ID" value="ABK44902.1"/>
    <property type="molecule type" value="Genomic_DNA"/>
</dbReference>
<reference evidence="3 4" key="2">
    <citation type="journal article" date="2012" name="Int. J. Syst. Evol. Microbiol.">
        <title>Magnetococcus marinus gen. nov., sp. nov., a marine, magnetotactic bacterium that represents a novel lineage (Magnetococcaceae fam. nov.; Magnetococcales ord. nov.) at the base of the Alphaproteobacteria.</title>
        <authorList>
            <person name="Bazylinski D.A."/>
            <person name="Williams T.J."/>
            <person name="Lefevre C.T."/>
            <person name="Berg R.J."/>
            <person name="Zhang C.L."/>
            <person name="Bowser S.S."/>
            <person name="Dean A.J."/>
            <person name="Beveridge T.J."/>
        </authorList>
    </citation>
    <scope>NUCLEOTIDE SEQUENCE [LARGE SCALE GENOMIC DNA]</scope>
    <source>
        <strain evidence="4">ATCC BAA-1437 / JCM 17883 / MC-1</strain>
    </source>
</reference>
<dbReference type="InterPro" id="IPR001296">
    <property type="entry name" value="Glyco_trans_1"/>
</dbReference>
<dbReference type="CAZy" id="GT4">
    <property type="family name" value="Glycosyltransferase Family 4"/>
</dbReference>
<organism evidence="3 4">
    <name type="scientific">Magnetococcus marinus (strain ATCC BAA-1437 / JCM 17883 / MC-1)</name>
    <dbReference type="NCBI Taxonomy" id="156889"/>
    <lineage>
        <taxon>Bacteria</taxon>
        <taxon>Pseudomonadati</taxon>
        <taxon>Pseudomonadota</taxon>
        <taxon>Magnetococcia</taxon>
        <taxon>Magnetococcales</taxon>
        <taxon>Magnetococcaceae</taxon>
        <taxon>Magnetococcus</taxon>
    </lineage>
</organism>
<keyword evidence="4" id="KW-1185">Reference proteome</keyword>
<gene>
    <name evidence="3" type="ordered locus">Mmc1_2402</name>
</gene>
<evidence type="ECO:0000313" key="4">
    <source>
        <dbReference type="Proteomes" id="UP000002586"/>
    </source>
</evidence>
<dbReference type="PANTHER" id="PTHR45947:SF3">
    <property type="entry name" value="SULFOQUINOVOSYL TRANSFERASE SQD2"/>
    <property type="match status" value="1"/>
</dbReference>
<accession>A0LAA9</accession>
<protein>
    <submittedName>
        <fullName evidence="3">Glycosyl transferase, group 1</fullName>
    </submittedName>
</protein>
<dbReference type="CDD" id="cd03794">
    <property type="entry name" value="GT4_WbuB-like"/>
    <property type="match status" value="1"/>
</dbReference>
<dbReference type="Pfam" id="PF00534">
    <property type="entry name" value="Glycos_transf_1"/>
    <property type="match status" value="1"/>
</dbReference>
<dbReference type="InterPro" id="IPR028098">
    <property type="entry name" value="Glyco_trans_4-like_N"/>
</dbReference>
<dbReference type="OrthoDB" id="185319at2"/>
<keyword evidence="3" id="KW-0808">Transferase</keyword>
<dbReference type="SUPFAM" id="SSF53756">
    <property type="entry name" value="UDP-Glycosyltransferase/glycogen phosphorylase"/>
    <property type="match status" value="1"/>
</dbReference>
<proteinExistence type="predicted"/>
<reference evidence="4" key="1">
    <citation type="journal article" date="2009" name="Appl. Environ. Microbiol.">
        <title>Complete genome sequence of the chemolithoautotrophic marine magnetotactic coccus strain MC-1.</title>
        <authorList>
            <person name="Schubbe S."/>
            <person name="Williams T.J."/>
            <person name="Xie G."/>
            <person name="Kiss H.E."/>
            <person name="Brettin T.S."/>
            <person name="Martinez D."/>
            <person name="Ross C.A."/>
            <person name="Schuler D."/>
            <person name="Cox B.L."/>
            <person name="Nealson K.H."/>
            <person name="Bazylinski D.A."/>
        </authorList>
    </citation>
    <scope>NUCLEOTIDE SEQUENCE [LARGE SCALE GENOMIC DNA]</scope>
    <source>
        <strain evidence="4">ATCC BAA-1437 / JCM 17883 / MC-1</strain>
    </source>
</reference>
<feature type="domain" description="Glycosyl transferase family 1" evidence="1">
    <location>
        <begin position="221"/>
        <end position="380"/>
    </location>
</feature>